<evidence type="ECO:0008006" key="3">
    <source>
        <dbReference type="Google" id="ProtNLM"/>
    </source>
</evidence>
<dbReference type="Proteomes" id="UP000694005">
    <property type="component" value="Chromosome A06"/>
</dbReference>
<gene>
    <name evidence="1" type="ORF">BRAPAZ1V2_A06P22800.2</name>
</gene>
<proteinExistence type="predicted"/>
<evidence type="ECO:0000313" key="1">
    <source>
        <dbReference type="EMBL" id="CAG7870040.1"/>
    </source>
</evidence>
<dbReference type="EMBL" id="LS974622">
    <property type="protein sequence ID" value="CAG7870040.1"/>
    <property type="molecule type" value="Genomic_DNA"/>
</dbReference>
<sequence>MVMDLEKVRKYPWGVAAYDLLCKSIAKNRDKLKDKTTSYVENILGELLLMTFSYALQIWETEVVPKIEKLCGKKPEKSFENNPRYTNWMEAANVSYEEIIWLDVNDEGQNMFQSNCLLDVNDEGQNLFQSNCLMDVNDEGQNLPV</sequence>
<accession>A0A8D9D3L8</accession>
<evidence type="ECO:0000313" key="2">
    <source>
        <dbReference type="Proteomes" id="UP000694005"/>
    </source>
</evidence>
<reference evidence="1 2" key="1">
    <citation type="submission" date="2021-07" db="EMBL/GenBank/DDBJ databases">
        <authorList>
            <consortium name="Genoscope - CEA"/>
            <person name="William W."/>
        </authorList>
    </citation>
    <scope>NUCLEOTIDE SEQUENCE [LARGE SCALE GENOMIC DNA]</scope>
</reference>
<protein>
    <recommendedName>
        <fullName evidence="3">DUF1985 domain-containing protein</fullName>
    </recommendedName>
</protein>
<name>A0A8D9D3L8_BRACM</name>
<organism evidence="1 2">
    <name type="scientific">Brassica campestris</name>
    <name type="common">Field mustard</name>
    <dbReference type="NCBI Taxonomy" id="3711"/>
    <lineage>
        <taxon>Eukaryota</taxon>
        <taxon>Viridiplantae</taxon>
        <taxon>Streptophyta</taxon>
        <taxon>Embryophyta</taxon>
        <taxon>Tracheophyta</taxon>
        <taxon>Spermatophyta</taxon>
        <taxon>Magnoliopsida</taxon>
        <taxon>eudicotyledons</taxon>
        <taxon>Gunneridae</taxon>
        <taxon>Pentapetalae</taxon>
        <taxon>rosids</taxon>
        <taxon>malvids</taxon>
        <taxon>Brassicales</taxon>
        <taxon>Brassicaceae</taxon>
        <taxon>Brassiceae</taxon>
        <taxon>Brassica</taxon>
    </lineage>
</organism>
<dbReference type="AlphaFoldDB" id="A0A8D9D3L8"/>
<dbReference type="Gramene" id="A06p22800.2_BraZ1">
    <property type="protein sequence ID" value="A06p22800.2_BraZ1.CDS.1"/>
    <property type="gene ID" value="A06g22800.2_BraZ1"/>
</dbReference>